<dbReference type="PANTHER" id="PTHR36766:SF70">
    <property type="entry name" value="DISEASE RESISTANCE PROTEIN RGA4"/>
    <property type="match status" value="1"/>
</dbReference>
<accession>A0A6P6T922</accession>
<feature type="coiled-coil region" evidence="2">
    <location>
        <begin position="108"/>
        <end position="135"/>
    </location>
</feature>
<dbReference type="InterPro" id="IPR002182">
    <property type="entry name" value="NB-ARC"/>
</dbReference>
<reference evidence="6" key="2">
    <citation type="submission" date="2025-08" db="UniProtKB">
        <authorList>
            <consortium name="RefSeq"/>
        </authorList>
    </citation>
    <scope>IDENTIFICATION</scope>
    <source>
        <tissue evidence="6">Leaves</tissue>
    </source>
</reference>
<evidence type="ECO:0000313" key="6">
    <source>
        <dbReference type="RefSeq" id="XP_027074670.1"/>
    </source>
</evidence>
<dbReference type="AlphaFoldDB" id="A0A6P6T922"/>
<dbReference type="SUPFAM" id="SSF52540">
    <property type="entry name" value="P-loop containing nucleoside triphosphate hydrolases"/>
    <property type="match status" value="1"/>
</dbReference>
<evidence type="ECO:0000256" key="2">
    <source>
        <dbReference type="SAM" id="Coils"/>
    </source>
</evidence>
<dbReference type="OrthoDB" id="1900634at2759"/>
<keyword evidence="1" id="KW-0611">Plant defense</keyword>
<name>A0A6P6T922_COFAR</name>
<dbReference type="GO" id="GO:0006952">
    <property type="term" value="P:defense response"/>
    <property type="evidence" value="ECO:0007669"/>
    <property type="project" value="UniProtKB-KW"/>
</dbReference>
<keyword evidence="5" id="KW-1185">Reference proteome</keyword>
<evidence type="ECO:0000256" key="1">
    <source>
        <dbReference type="ARBA" id="ARBA00022821"/>
    </source>
</evidence>
<organism evidence="5 6">
    <name type="scientific">Coffea arabica</name>
    <name type="common">Arabian coffee</name>
    <dbReference type="NCBI Taxonomy" id="13443"/>
    <lineage>
        <taxon>Eukaryota</taxon>
        <taxon>Viridiplantae</taxon>
        <taxon>Streptophyta</taxon>
        <taxon>Embryophyta</taxon>
        <taxon>Tracheophyta</taxon>
        <taxon>Spermatophyta</taxon>
        <taxon>Magnoliopsida</taxon>
        <taxon>eudicotyledons</taxon>
        <taxon>Gunneridae</taxon>
        <taxon>Pentapetalae</taxon>
        <taxon>asterids</taxon>
        <taxon>lamiids</taxon>
        <taxon>Gentianales</taxon>
        <taxon>Rubiaceae</taxon>
        <taxon>Ixoroideae</taxon>
        <taxon>Gardenieae complex</taxon>
        <taxon>Bertiereae - Coffeeae clade</taxon>
        <taxon>Coffeeae</taxon>
        <taxon>Coffea</taxon>
    </lineage>
</organism>
<protein>
    <submittedName>
        <fullName evidence="6">Probable disease resistance protein At5g45440</fullName>
    </submittedName>
</protein>
<dbReference type="Gene3D" id="3.40.50.300">
    <property type="entry name" value="P-loop containing nucleotide triphosphate hydrolases"/>
    <property type="match status" value="1"/>
</dbReference>
<evidence type="ECO:0000259" key="4">
    <source>
        <dbReference type="Pfam" id="PF00931"/>
    </source>
</evidence>
<dbReference type="Proteomes" id="UP001652660">
    <property type="component" value="Chromosome 1e"/>
</dbReference>
<dbReference type="GeneID" id="113698910"/>
<dbReference type="PRINTS" id="PR00364">
    <property type="entry name" value="DISEASERSIST"/>
</dbReference>
<evidence type="ECO:0000313" key="5">
    <source>
        <dbReference type="Proteomes" id="UP001652660"/>
    </source>
</evidence>
<feature type="domain" description="NB-ARC" evidence="4">
    <location>
        <begin position="181"/>
        <end position="379"/>
    </location>
</feature>
<evidence type="ECO:0000256" key="3">
    <source>
        <dbReference type="SAM" id="MobiDB-lite"/>
    </source>
</evidence>
<feature type="region of interest" description="Disordered" evidence="3">
    <location>
        <begin position="140"/>
        <end position="176"/>
    </location>
</feature>
<dbReference type="RefSeq" id="XP_027074670.1">
    <property type="nucleotide sequence ID" value="XM_027218869.2"/>
</dbReference>
<sequence>MGSLKFGEVSHYLLNKYSALLEEAEKDLSRVSCISRFRDAETRIKSKYFNANTTSKIARATSSGDFDVRELLYDLISALSECRVFAQQHRGAVAAENCLLKFKHFWFIRQMNQRLDDLDKKLNEVSNELDKKLNEVLDSEQIGSADSSSSSDDDDDDDGDEDNAYDDDEGDISGGFKGLDSAVEKIKEFIVEGSENDARSVLRGIGIVGVGGSGKTALARKVFDNLPVRRMFSPRIWVSLSDTLHDEPVSVDLRVKILRKMLEQAGCDVSEMMTTYVDIPKLTQKLYHRLMGKRYLIVLDEVWHVNDWYADLCSEKPKGDAFGDRISHALPKDSGGRIIVTTRRMGVAKELIGSENLIRIDTLLGQEFCWSLFSDVVCEDGNFNINDITPTMKEEISKKCIGLPLAARTLATIIPEQIKHHKQNAC</sequence>
<proteinExistence type="predicted"/>
<dbReference type="PANTHER" id="PTHR36766">
    <property type="entry name" value="PLANT BROAD-SPECTRUM MILDEW RESISTANCE PROTEIN RPW8"/>
    <property type="match status" value="1"/>
</dbReference>
<gene>
    <name evidence="6" type="primary">LOC113698910</name>
</gene>
<dbReference type="InterPro" id="IPR027417">
    <property type="entry name" value="P-loop_NTPase"/>
</dbReference>
<keyword evidence="2" id="KW-0175">Coiled coil</keyword>
<feature type="compositionally biased region" description="Low complexity" evidence="3">
    <location>
        <begin position="140"/>
        <end position="150"/>
    </location>
</feature>
<dbReference type="Pfam" id="PF00931">
    <property type="entry name" value="NB-ARC"/>
    <property type="match status" value="1"/>
</dbReference>
<dbReference type="GO" id="GO:0043531">
    <property type="term" value="F:ADP binding"/>
    <property type="evidence" value="ECO:0007669"/>
    <property type="project" value="InterPro"/>
</dbReference>
<reference evidence="5" key="1">
    <citation type="journal article" date="2025" name="Foods">
        <title>Unveiling the Microbial Signatures of Arabica Coffee Cherries: Insights into Ripeness Specific Diversity, Functional Traits, and Implications for Quality and Safety.</title>
        <authorList>
            <consortium name="RefSeq"/>
            <person name="Tenea G.N."/>
            <person name="Cifuentes V."/>
            <person name="Reyes P."/>
            <person name="Cevallos-Vallejos M."/>
        </authorList>
    </citation>
    <scope>NUCLEOTIDE SEQUENCE [LARGE SCALE GENOMIC DNA]</scope>
</reference>
<feature type="compositionally biased region" description="Acidic residues" evidence="3">
    <location>
        <begin position="151"/>
        <end position="171"/>
    </location>
</feature>